<proteinExistence type="predicted"/>
<sequence>MTADKWTANLIAAADQRRPGGVERRRDAVQADLVTHAIGIRNVLELHDAALFLRRSGVSDELAARVLSQHGPRRSLRRK</sequence>
<protein>
    <recommendedName>
        <fullName evidence="3">ANTAR domain-containing protein</fullName>
    </recommendedName>
</protein>
<evidence type="ECO:0008006" key="3">
    <source>
        <dbReference type="Google" id="ProtNLM"/>
    </source>
</evidence>
<name>A0ABW0RSX5_9BURK</name>
<evidence type="ECO:0000313" key="1">
    <source>
        <dbReference type="EMBL" id="MFC5547934.1"/>
    </source>
</evidence>
<gene>
    <name evidence="1" type="ORF">ACFPO9_05350</name>
</gene>
<organism evidence="1 2">
    <name type="scientific">Massilia aerilata</name>
    <dbReference type="NCBI Taxonomy" id="453817"/>
    <lineage>
        <taxon>Bacteria</taxon>
        <taxon>Pseudomonadati</taxon>
        <taxon>Pseudomonadota</taxon>
        <taxon>Betaproteobacteria</taxon>
        <taxon>Burkholderiales</taxon>
        <taxon>Oxalobacteraceae</taxon>
        <taxon>Telluria group</taxon>
        <taxon>Massilia</taxon>
    </lineage>
</organism>
<accession>A0ABW0RSX5</accession>
<comment type="caution">
    <text evidence="1">The sequence shown here is derived from an EMBL/GenBank/DDBJ whole genome shotgun (WGS) entry which is preliminary data.</text>
</comment>
<reference evidence="2" key="1">
    <citation type="journal article" date="2019" name="Int. J. Syst. Evol. Microbiol.">
        <title>The Global Catalogue of Microorganisms (GCM) 10K type strain sequencing project: providing services to taxonomists for standard genome sequencing and annotation.</title>
        <authorList>
            <consortium name="The Broad Institute Genomics Platform"/>
            <consortium name="The Broad Institute Genome Sequencing Center for Infectious Disease"/>
            <person name="Wu L."/>
            <person name="Ma J."/>
        </authorList>
    </citation>
    <scope>NUCLEOTIDE SEQUENCE [LARGE SCALE GENOMIC DNA]</scope>
    <source>
        <strain evidence="2">CGMCC 4.5798</strain>
    </source>
</reference>
<evidence type="ECO:0000313" key="2">
    <source>
        <dbReference type="Proteomes" id="UP001596086"/>
    </source>
</evidence>
<dbReference type="Proteomes" id="UP001596086">
    <property type="component" value="Unassembled WGS sequence"/>
</dbReference>
<dbReference type="RefSeq" id="WP_379768171.1">
    <property type="nucleotide sequence ID" value="NZ_JBHSMZ010000004.1"/>
</dbReference>
<dbReference type="EMBL" id="JBHSMZ010000004">
    <property type="protein sequence ID" value="MFC5547934.1"/>
    <property type="molecule type" value="Genomic_DNA"/>
</dbReference>
<keyword evidence="2" id="KW-1185">Reference proteome</keyword>